<dbReference type="PROSITE" id="PS51257">
    <property type="entry name" value="PROKAR_LIPOPROTEIN"/>
    <property type="match status" value="1"/>
</dbReference>
<proteinExistence type="predicted"/>
<evidence type="ECO:0000256" key="1">
    <source>
        <dbReference type="ARBA" id="ARBA00022553"/>
    </source>
</evidence>
<dbReference type="AlphaFoldDB" id="A0A150WMP7"/>
<dbReference type="SMART" id="SM00448">
    <property type="entry name" value="REC"/>
    <property type="match status" value="1"/>
</dbReference>
<evidence type="ECO:0000259" key="3">
    <source>
        <dbReference type="PROSITE" id="PS50110"/>
    </source>
</evidence>
<reference evidence="4 5" key="1">
    <citation type="submission" date="2016-03" db="EMBL/GenBank/DDBJ databases">
        <authorList>
            <person name="Ploux O."/>
        </authorList>
    </citation>
    <scope>NUCLEOTIDE SEQUENCE [LARGE SCALE GENOMIC DNA]</scope>
    <source>
        <strain evidence="4 5">R0</strain>
    </source>
</reference>
<dbReference type="OrthoDB" id="5291319at2"/>
<sequence>MARILIVDDQKSVLLTLEALLTGAGYAVIACTNALDALKVLTSEPMDLLITDAIMPGGADGYALTRTVRKEPALAKLPVILLTGKREKEDVEKGIESGVNDYVVKPLDPELLLAKIQNLLKTKPEESAHFAQARVHYQAEWDTKTEITSVSELGMDFKSLVPMPLGKILRVHSSIFGDVGIREVAVRVDHCEEITGVDGFYKITTHFVGITEKELSPLRLWIRAKRTF</sequence>
<name>A0A150WMP7_BDEBC</name>
<dbReference type="Gene3D" id="3.40.50.2300">
    <property type="match status" value="1"/>
</dbReference>
<dbReference type="GO" id="GO:0016301">
    <property type="term" value="F:kinase activity"/>
    <property type="evidence" value="ECO:0007669"/>
    <property type="project" value="UniProtKB-KW"/>
</dbReference>
<feature type="modified residue" description="4-aspartylphosphate" evidence="2">
    <location>
        <position position="52"/>
    </location>
</feature>
<protein>
    <submittedName>
        <fullName evidence="4">Histidine kinase</fullName>
    </submittedName>
</protein>
<keyword evidence="5" id="KW-1185">Reference proteome</keyword>
<dbReference type="InterPro" id="IPR001789">
    <property type="entry name" value="Sig_transdc_resp-reg_receiver"/>
</dbReference>
<keyword evidence="4" id="KW-0808">Transferase</keyword>
<keyword evidence="4" id="KW-0418">Kinase</keyword>
<feature type="domain" description="Response regulatory" evidence="3">
    <location>
        <begin position="3"/>
        <end position="120"/>
    </location>
</feature>
<dbReference type="InterPro" id="IPR011006">
    <property type="entry name" value="CheY-like_superfamily"/>
</dbReference>
<dbReference type="InterPro" id="IPR050595">
    <property type="entry name" value="Bact_response_regulator"/>
</dbReference>
<dbReference type="Pfam" id="PF00072">
    <property type="entry name" value="Response_reg"/>
    <property type="match status" value="1"/>
</dbReference>
<comment type="caution">
    <text evidence="4">The sequence shown here is derived from an EMBL/GenBank/DDBJ whole genome shotgun (WGS) entry which is preliminary data.</text>
</comment>
<dbReference type="GO" id="GO:0000160">
    <property type="term" value="P:phosphorelay signal transduction system"/>
    <property type="evidence" value="ECO:0007669"/>
    <property type="project" value="InterPro"/>
</dbReference>
<evidence type="ECO:0000256" key="2">
    <source>
        <dbReference type="PROSITE-ProRule" id="PRU00169"/>
    </source>
</evidence>
<dbReference type="PANTHER" id="PTHR44591">
    <property type="entry name" value="STRESS RESPONSE REGULATOR PROTEIN 1"/>
    <property type="match status" value="1"/>
</dbReference>
<organism evidence="4 5">
    <name type="scientific">Bdellovibrio bacteriovorus</name>
    <dbReference type="NCBI Taxonomy" id="959"/>
    <lineage>
        <taxon>Bacteria</taxon>
        <taxon>Pseudomonadati</taxon>
        <taxon>Bdellovibrionota</taxon>
        <taxon>Bdellovibrionia</taxon>
        <taxon>Bdellovibrionales</taxon>
        <taxon>Pseudobdellovibrionaceae</taxon>
        <taxon>Bdellovibrio</taxon>
    </lineage>
</organism>
<dbReference type="PROSITE" id="PS50110">
    <property type="entry name" value="RESPONSE_REGULATORY"/>
    <property type="match status" value="1"/>
</dbReference>
<dbReference type="Proteomes" id="UP000075320">
    <property type="component" value="Unassembled WGS sequence"/>
</dbReference>
<keyword evidence="1 2" id="KW-0597">Phosphoprotein</keyword>
<dbReference type="RefSeq" id="WP_061833317.1">
    <property type="nucleotide sequence ID" value="NZ_LUKE01000001.1"/>
</dbReference>
<dbReference type="PANTHER" id="PTHR44591:SF3">
    <property type="entry name" value="RESPONSE REGULATORY DOMAIN-CONTAINING PROTEIN"/>
    <property type="match status" value="1"/>
</dbReference>
<gene>
    <name evidence="4" type="ORF">AZI86_01485</name>
</gene>
<accession>A0A150WMP7</accession>
<evidence type="ECO:0000313" key="5">
    <source>
        <dbReference type="Proteomes" id="UP000075320"/>
    </source>
</evidence>
<dbReference type="SUPFAM" id="SSF52172">
    <property type="entry name" value="CheY-like"/>
    <property type="match status" value="1"/>
</dbReference>
<dbReference type="EMBL" id="LUKE01000001">
    <property type="protein sequence ID" value="KYG65773.1"/>
    <property type="molecule type" value="Genomic_DNA"/>
</dbReference>
<evidence type="ECO:0000313" key="4">
    <source>
        <dbReference type="EMBL" id="KYG65773.1"/>
    </source>
</evidence>